<comment type="subcellular location">
    <subcellularLocation>
        <location evidence="1">Nucleus</location>
    </subcellularLocation>
</comment>
<dbReference type="EMBL" id="BAABME010017725">
    <property type="protein sequence ID" value="GAA0151138.1"/>
    <property type="molecule type" value="Genomic_DNA"/>
</dbReference>
<accession>A0AAV3PJ47</accession>
<dbReference type="GO" id="GO:0003700">
    <property type="term" value="F:DNA-binding transcription factor activity"/>
    <property type="evidence" value="ECO:0007669"/>
    <property type="project" value="InterPro"/>
</dbReference>
<evidence type="ECO:0000256" key="4">
    <source>
        <dbReference type="ARBA" id="ARBA00023125"/>
    </source>
</evidence>
<evidence type="ECO:0000256" key="1">
    <source>
        <dbReference type="ARBA" id="ARBA00004123"/>
    </source>
</evidence>
<dbReference type="Proteomes" id="UP001454036">
    <property type="component" value="Unassembled WGS sequence"/>
</dbReference>
<dbReference type="SMART" id="SM00380">
    <property type="entry name" value="AP2"/>
    <property type="match status" value="1"/>
</dbReference>
<proteinExistence type="predicted"/>
<evidence type="ECO:0000256" key="6">
    <source>
        <dbReference type="ARBA" id="ARBA00023242"/>
    </source>
</evidence>
<dbReference type="Pfam" id="PF00847">
    <property type="entry name" value="AP2"/>
    <property type="match status" value="1"/>
</dbReference>
<evidence type="ECO:0000256" key="7">
    <source>
        <dbReference type="SAM" id="MobiDB-lite"/>
    </source>
</evidence>
<protein>
    <submittedName>
        <fullName evidence="9">DNA-binding transcription factor</fullName>
    </submittedName>
</protein>
<evidence type="ECO:0000256" key="3">
    <source>
        <dbReference type="ARBA" id="ARBA00023015"/>
    </source>
</evidence>
<keyword evidence="2" id="KW-0611">Plant defense</keyword>
<comment type="caution">
    <text evidence="9">The sequence shown here is derived from an EMBL/GenBank/DDBJ whole genome shotgun (WGS) entry which is preliminary data.</text>
</comment>
<keyword evidence="4 9" id="KW-0238">DNA-binding</keyword>
<feature type="domain" description="AP2/ERF" evidence="8">
    <location>
        <begin position="108"/>
        <end position="165"/>
    </location>
</feature>
<dbReference type="PANTHER" id="PTHR31194:SF140">
    <property type="entry name" value="ETHYLENE-RESPONSIVE TRANSCRIPTION FACTOR CRF2"/>
    <property type="match status" value="1"/>
</dbReference>
<dbReference type="GO" id="GO:0006952">
    <property type="term" value="P:defense response"/>
    <property type="evidence" value="ECO:0007669"/>
    <property type="project" value="UniProtKB-KW"/>
</dbReference>
<evidence type="ECO:0000313" key="10">
    <source>
        <dbReference type="Proteomes" id="UP001454036"/>
    </source>
</evidence>
<dbReference type="GO" id="GO:0003677">
    <property type="term" value="F:DNA binding"/>
    <property type="evidence" value="ECO:0007669"/>
    <property type="project" value="UniProtKB-KW"/>
</dbReference>
<reference evidence="9 10" key="1">
    <citation type="submission" date="2024-01" db="EMBL/GenBank/DDBJ databases">
        <title>The complete chloroplast genome sequence of Lithospermum erythrorhizon: insights into the phylogenetic relationship among Boraginaceae species and the maternal lineages of purple gromwells.</title>
        <authorList>
            <person name="Okada T."/>
            <person name="Watanabe K."/>
        </authorList>
    </citation>
    <scope>NUCLEOTIDE SEQUENCE [LARGE SCALE GENOMIC DNA]</scope>
</reference>
<name>A0AAV3PJ47_LITER</name>
<keyword evidence="5" id="KW-0804">Transcription</keyword>
<keyword evidence="3" id="KW-0805">Transcription regulation</keyword>
<dbReference type="CDD" id="cd00018">
    <property type="entry name" value="AP2"/>
    <property type="match status" value="1"/>
</dbReference>
<dbReference type="GO" id="GO:0005634">
    <property type="term" value="C:nucleus"/>
    <property type="evidence" value="ECO:0007669"/>
    <property type="project" value="UniProtKB-SubCell"/>
</dbReference>
<organism evidence="9 10">
    <name type="scientific">Lithospermum erythrorhizon</name>
    <name type="common">Purple gromwell</name>
    <name type="synonym">Lithospermum officinale var. erythrorhizon</name>
    <dbReference type="NCBI Taxonomy" id="34254"/>
    <lineage>
        <taxon>Eukaryota</taxon>
        <taxon>Viridiplantae</taxon>
        <taxon>Streptophyta</taxon>
        <taxon>Embryophyta</taxon>
        <taxon>Tracheophyta</taxon>
        <taxon>Spermatophyta</taxon>
        <taxon>Magnoliopsida</taxon>
        <taxon>eudicotyledons</taxon>
        <taxon>Gunneridae</taxon>
        <taxon>Pentapetalae</taxon>
        <taxon>asterids</taxon>
        <taxon>lamiids</taxon>
        <taxon>Boraginales</taxon>
        <taxon>Boraginaceae</taxon>
        <taxon>Boraginoideae</taxon>
        <taxon>Lithospermeae</taxon>
        <taxon>Lithospermum</taxon>
    </lineage>
</organism>
<dbReference type="InterPro" id="IPR001471">
    <property type="entry name" value="AP2/ERF_dom"/>
</dbReference>
<feature type="region of interest" description="Disordered" evidence="7">
    <location>
        <begin position="166"/>
        <end position="203"/>
    </location>
</feature>
<dbReference type="PRINTS" id="PR00367">
    <property type="entry name" value="ETHRSPELEMNT"/>
</dbReference>
<dbReference type="Gene3D" id="3.30.730.10">
    <property type="entry name" value="AP2/ERF domain"/>
    <property type="match status" value="1"/>
</dbReference>
<evidence type="ECO:0000259" key="8">
    <source>
        <dbReference type="PROSITE" id="PS51032"/>
    </source>
</evidence>
<dbReference type="FunFam" id="3.30.730.10:FF:000001">
    <property type="entry name" value="Ethylene-responsive transcription factor 2"/>
    <property type="match status" value="1"/>
</dbReference>
<evidence type="ECO:0000256" key="5">
    <source>
        <dbReference type="ARBA" id="ARBA00023163"/>
    </source>
</evidence>
<dbReference type="PROSITE" id="PS51032">
    <property type="entry name" value="AP2_ERF"/>
    <property type="match status" value="1"/>
</dbReference>
<keyword evidence="6" id="KW-0539">Nucleus</keyword>
<evidence type="ECO:0000313" key="9">
    <source>
        <dbReference type="EMBL" id="GAA0151138.1"/>
    </source>
</evidence>
<keyword evidence="10" id="KW-1185">Reference proteome</keyword>
<gene>
    <name evidence="9" type="ORF">LIER_37234</name>
</gene>
<dbReference type="PANTHER" id="PTHR31194">
    <property type="entry name" value="SHN SHINE , DNA BINDING / TRANSCRIPTION FACTOR"/>
    <property type="match status" value="1"/>
</dbReference>
<dbReference type="InterPro" id="IPR036955">
    <property type="entry name" value="AP2/ERF_dom_sf"/>
</dbReference>
<evidence type="ECO:0000256" key="2">
    <source>
        <dbReference type="ARBA" id="ARBA00022821"/>
    </source>
</evidence>
<dbReference type="AlphaFoldDB" id="A0AAV3PJ47"/>
<dbReference type="InterPro" id="IPR050913">
    <property type="entry name" value="AP2/ERF_ERF"/>
</dbReference>
<dbReference type="InterPro" id="IPR016177">
    <property type="entry name" value="DNA-bd_dom_sf"/>
</dbReference>
<sequence length="365" mass="40921">MDYGLLCPVKFTEHRNITTKFLKSSNKKSCDGRRKAKTIRISVTDPDATDSSSGEEESFGRQRVKRYINDITILPEGKCSNINMENELVKGVISSKKRKSDAKETKRKFRGVRQRPWGKWAAEIRDPAKRARLWLGTYDTAEEAAMVYDNAAIKIRGPDALTNFITPPKQSTTLSSVSGYESIEEESESHSHSHSHNLSSPKSVLRFNNNNVQTSEEVAGCCSQPTHDNNNAGHCFLSPPIHDTLFGDNVLVDQDDTNIMPSNKEFLKMDFSSLDESFFCLQSPDQQPQPKKMLTDAPTDDVQFLVNELDDWIADFGVGFDDTDPHNLFGEHFVGSFHGSGDMDDYLKDIDDFGDFGVVDALMSL</sequence>
<dbReference type="SUPFAM" id="SSF54171">
    <property type="entry name" value="DNA-binding domain"/>
    <property type="match status" value="1"/>
</dbReference>